<dbReference type="OrthoDB" id="272271at2759"/>
<dbReference type="HOGENOM" id="CLU_041041_0_0_1"/>
<organism evidence="3 4">
    <name type="scientific">Emericella nidulans (strain FGSC A4 / ATCC 38163 / CBS 112.46 / NRRL 194 / M139)</name>
    <name type="common">Aspergillus nidulans</name>
    <dbReference type="NCBI Taxonomy" id="227321"/>
    <lineage>
        <taxon>Eukaryota</taxon>
        <taxon>Fungi</taxon>
        <taxon>Dikarya</taxon>
        <taxon>Ascomycota</taxon>
        <taxon>Pezizomycotina</taxon>
        <taxon>Eurotiomycetes</taxon>
        <taxon>Eurotiomycetidae</taxon>
        <taxon>Eurotiales</taxon>
        <taxon>Aspergillaceae</taxon>
        <taxon>Aspergillus</taxon>
        <taxon>Aspergillus subgen. Nidulantes</taxon>
    </lineage>
</organism>
<dbReference type="eggNOG" id="ENOG502R4JR">
    <property type="taxonomic scope" value="Eukaryota"/>
</dbReference>
<gene>
    <name evidence="3" type="ORF">ANIA_06453</name>
</gene>
<dbReference type="InParanoid" id="Q5AZ27"/>
<reference evidence="4" key="1">
    <citation type="journal article" date="2005" name="Nature">
        <title>Sequencing of Aspergillus nidulans and comparative analysis with A. fumigatus and A. oryzae.</title>
        <authorList>
            <person name="Galagan J.E."/>
            <person name="Calvo S.E."/>
            <person name="Cuomo C."/>
            <person name="Ma L.J."/>
            <person name="Wortman J.R."/>
            <person name="Batzoglou S."/>
            <person name="Lee S.I."/>
            <person name="Basturkmen M."/>
            <person name="Spevak C.C."/>
            <person name="Clutterbuck J."/>
            <person name="Kapitonov V."/>
            <person name="Jurka J."/>
            <person name="Scazzocchio C."/>
            <person name="Farman M."/>
            <person name="Butler J."/>
            <person name="Purcell S."/>
            <person name="Harris S."/>
            <person name="Braus G.H."/>
            <person name="Draht O."/>
            <person name="Busch S."/>
            <person name="D'Enfert C."/>
            <person name="Bouchier C."/>
            <person name="Goldman G.H."/>
            <person name="Bell-Pedersen D."/>
            <person name="Griffiths-Jones S."/>
            <person name="Doonan J.H."/>
            <person name="Yu J."/>
            <person name="Vienken K."/>
            <person name="Pain A."/>
            <person name="Freitag M."/>
            <person name="Selker E.U."/>
            <person name="Archer D.B."/>
            <person name="Penalva M.A."/>
            <person name="Oakley B.R."/>
            <person name="Momany M."/>
            <person name="Tanaka T."/>
            <person name="Kumagai T."/>
            <person name="Asai K."/>
            <person name="Machida M."/>
            <person name="Nierman W.C."/>
            <person name="Denning D.W."/>
            <person name="Caddick M."/>
            <person name="Hynes M."/>
            <person name="Paoletti M."/>
            <person name="Fischer R."/>
            <person name="Miller B."/>
            <person name="Dyer P."/>
            <person name="Sachs M.S."/>
            <person name="Osmani S.A."/>
            <person name="Birren B.W."/>
        </authorList>
    </citation>
    <scope>NUCLEOTIDE SEQUENCE [LARGE SCALE GENOMIC DNA]</scope>
    <source>
        <strain evidence="4">FGSC A4 / ATCC 38163 / CBS 112.46 / NRRL 194 / M139</strain>
    </source>
</reference>
<proteinExistence type="predicted"/>
<dbReference type="FunFam" id="3.60.130.10:FF:000011">
    <property type="entry name" value="Taurine catabolism dioxygenase TauD"/>
    <property type="match status" value="1"/>
</dbReference>
<evidence type="ECO:0000259" key="2">
    <source>
        <dbReference type="Pfam" id="PF02668"/>
    </source>
</evidence>
<keyword evidence="4" id="KW-1185">Reference proteome</keyword>
<dbReference type="Pfam" id="PF02668">
    <property type="entry name" value="TauD"/>
    <property type="match status" value="1"/>
</dbReference>
<evidence type="ECO:0000256" key="1">
    <source>
        <dbReference type="ARBA" id="ARBA00023002"/>
    </source>
</evidence>
<dbReference type="InterPro" id="IPR042098">
    <property type="entry name" value="TauD-like_sf"/>
</dbReference>
<accession>Q5AZ27</accession>
<evidence type="ECO:0000313" key="4">
    <source>
        <dbReference type="Proteomes" id="UP000000560"/>
    </source>
</evidence>
<reference evidence="4" key="2">
    <citation type="journal article" date="2009" name="Fungal Genet. Biol.">
        <title>The 2008 update of the Aspergillus nidulans genome annotation: a community effort.</title>
        <authorList>
            <person name="Wortman J.R."/>
            <person name="Gilsenan J.M."/>
            <person name="Joardar V."/>
            <person name="Deegan J."/>
            <person name="Clutterbuck J."/>
            <person name="Andersen M.R."/>
            <person name="Archer D."/>
            <person name="Bencina M."/>
            <person name="Braus G."/>
            <person name="Coutinho P."/>
            <person name="von Dohren H."/>
            <person name="Doonan J."/>
            <person name="Driessen A.J."/>
            <person name="Durek P."/>
            <person name="Espeso E."/>
            <person name="Fekete E."/>
            <person name="Flipphi M."/>
            <person name="Estrada C.G."/>
            <person name="Geysens S."/>
            <person name="Goldman G."/>
            <person name="de Groot P.W."/>
            <person name="Hansen K."/>
            <person name="Harris S.D."/>
            <person name="Heinekamp T."/>
            <person name="Helmstaedt K."/>
            <person name="Henrissat B."/>
            <person name="Hofmann G."/>
            <person name="Homan T."/>
            <person name="Horio T."/>
            <person name="Horiuchi H."/>
            <person name="James S."/>
            <person name="Jones M."/>
            <person name="Karaffa L."/>
            <person name="Karanyi Z."/>
            <person name="Kato M."/>
            <person name="Keller N."/>
            <person name="Kelly D.E."/>
            <person name="Kiel J.A."/>
            <person name="Kim J.M."/>
            <person name="van der Klei I.J."/>
            <person name="Klis F.M."/>
            <person name="Kovalchuk A."/>
            <person name="Krasevec N."/>
            <person name="Kubicek C.P."/>
            <person name="Liu B."/>
            <person name="Maccabe A."/>
            <person name="Meyer V."/>
            <person name="Mirabito P."/>
            <person name="Miskei M."/>
            <person name="Mos M."/>
            <person name="Mullins J."/>
            <person name="Nelson D.R."/>
            <person name="Nielsen J."/>
            <person name="Oakley B.R."/>
            <person name="Osmani S.A."/>
            <person name="Pakula T."/>
            <person name="Paszewski A."/>
            <person name="Paulsen I."/>
            <person name="Pilsyk S."/>
            <person name="Pocsi I."/>
            <person name="Punt P.J."/>
            <person name="Ram A.F."/>
            <person name="Ren Q."/>
            <person name="Robellet X."/>
            <person name="Robson G."/>
            <person name="Seiboth B."/>
            <person name="van Solingen P."/>
            <person name="Specht T."/>
            <person name="Sun J."/>
            <person name="Taheri-Talesh N."/>
            <person name="Takeshita N."/>
            <person name="Ussery D."/>
            <person name="vanKuyk P.A."/>
            <person name="Visser H."/>
            <person name="van de Vondervoort P.J."/>
            <person name="de Vries R.P."/>
            <person name="Walton J."/>
            <person name="Xiang X."/>
            <person name="Xiong Y."/>
            <person name="Zeng A.P."/>
            <person name="Brandt B.W."/>
            <person name="Cornell M.J."/>
            <person name="van den Hondel C.A."/>
            <person name="Visser J."/>
            <person name="Oliver S.G."/>
            <person name="Turner G."/>
        </authorList>
    </citation>
    <scope>GENOME REANNOTATION</scope>
    <source>
        <strain evidence="4">FGSC A4 / ATCC 38163 / CBS 112.46 / NRRL 194 / M139</strain>
    </source>
</reference>
<dbReference type="GO" id="GO:0016491">
    <property type="term" value="F:oxidoreductase activity"/>
    <property type="evidence" value="ECO:0007669"/>
    <property type="project" value="UniProtKB-KW"/>
</dbReference>
<feature type="domain" description="TauD/TfdA-like" evidence="2">
    <location>
        <begin position="98"/>
        <end position="336"/>
    </location>
</feature>
<name>Q5AZ27_EMENI</name>
<dbReference type="Proteomes" id="UP000000560">
    <property type="component" value="Chromosome I"/>
</dbReference>
<dbReference type="Gene3D" id="3.60.130.10">
    <property type="entry name" value="Clavaminate synthase-like"/>
    <property type="match status" value="1"/>
</dbReference>
<dbReference type="KEGG" id="ani:ANIA_06453"/>
<protein>
    <submittedName>
        <fullName evidence="3">TfdA family oxidoreductase, putative (AFU_orthologue AFUA_4G13850)</fullName>
    </submittedName>
</protein>
<dbReference type="PANTHER" id="PTHR10696">
    <property type="entry name" value="GAMMA-BUTYROBETAINE HYDROXYLASE-RELATED"/>
    <property type="match status" value="1"/>
</dbReference>
<evidence type="ECO:0000313" key="3">
    <source>
        <dbReference type="EMBL" id="CBF69441.1"/>
    </source>
</evidence>
<dbReference type="SUPFAM" id="SSF51197">
    <property type="entry name" value="Clavaminate synthase-like"/>
    <property type="match status" value="1"/>
</dbReference>
<dbReference type="EMBL" id="BN001301">
    <property type="protein sequence ID" value="CBF69441.1"/>
    <property type="molecule type" value="Genomic_DNA"/>
</dbReference>
<dbReference type="PANTHER" id="PTHR10696:SF54">
    <property type="entry name" value="FAMILY OXIDOREDUCTASE, PUTATIVE (AFU_ORTHOLOGUE AFUA_4G13850)-RELATED"/>
    <property type="match status" value="1"/>
</dbReference>
<sequence length="377" mass="42718">MSVVIPPVPVGPDGQPDIQYLPDPVKYAARAERRQREENLPRTLPEGFPQELKSDLAWDGKTVGEVYDWNYHLTEDDLKEVDQALLHFKTLNLPIGLVNQETFPLYKLHNSLRLISREIHLGRGFKVIRGVPVDHPRPPGQQLAGKADVVLAHITDLSRKVDTKTIKAPAYTTEKQVFHTDAGDVITLFALQEAAEGGQSYLSSSWHVYNELARTRPDLIHTLAEPWVAEQGGDVVSRPLLYYQPQTSSSPERLIIQYARRGFTGYWGKPRAATLPPITEAQAEALDALHYLAEKSAVALDFHKGDIQVINNLSIFHARAGFTDSDEKRRHLVRLWLRDPELAWETPERLKSRWEYVYDGVDAAKSIFPLKPFVRSQ</sequence>
<accession>C8V0D0</accession>
<dbReference type="GeneID" id="2871353"/>
<dbReference type="OMA" id="WHVYNEL"/>
<dbReference type="InterPro" id="IPR050411">
    <property type="entry name" value="AlphaKG_dependent_hydroxylases"/>
</dbReference>
<keyword evidence="1" id="KW-0560">Oxidoreductase</keyword>
<dbReference type="AlphaFoldDB" id="Q5AZ27"/>
<dbReference type="RefSeq" id="XP_664057.1">
    <property type="nucleotide sequence ID" value="XM_658965.1"/>
</dbReference>
<dbReference type="InterPro" id="IPR003819">
    <property type="entry name" value="TauD/TfdA-like"/>
</dbReference>